<dbReference type="Proteomes" id="UP001153331">
    <property type="component" value="Unassembled WGS sequence"/>
</dbReference>
<name>A0ACC2IN33_9PLEO</name>
<dbReference type="EMBL" id="JAPHNI010000087">
    <property type="protein sequence ID" value="KAJ8116602.1"/>
    <property type="molecule type" value="Genomic_DNA"/>
</dbReference>
<organism evidence="1 2">
    <name type="scientific">Boeremia exigua</name>
    <dbReference type="NCBI Taxonomy" id="749465"/>
    <lineage>
        <taxon>Eukaryota</taxon>
        <taxon>Fungi</taxon>
        <taxon>Dikarya</taxon>
        <taxon>Ascomycota</taxon>
        <taxon>Pezizomycotina</taxon>
        <taxon>Dothideomycetes</taxon>
        <taxon>Pleosporomycetidae</taxon>
        <taxon>Pleosporales</taxon>
        <taxon>Pleosporineae</taxon>
        <taxon>Didymellaceae</taxon>
        <taxon>Boeremia</taxon>
    </lineage>
</organism>
<evidence type="ECO:0000313" key="1">
    <source>
        <dbReference type="EMBL" id="KAJ8116602.1"/>
    </source>
</evidence>
<evidence type="ECO:0000313" key="2">
    <source>
        <dbReference type="Proteomes" id="UP001153331"/>
    </source>
</evidence>
<keyword evidence="2" id="KW-1185">Reference proteome</keyword>
<accession>A0ACC2IN33</accession>
<proteinExistence type="predicted"/>
<sequence>MSYATSWKEGDGDFLLVVAGLTRYAPYLTGWQEFKDHIRRVVREQPGWVDVYASQSQRRGEMQGWCRLKDKEDAEAAYKTFYRSKGMLVHVWQTRRSNEGFRLMKCNCSVHFLDLPDGAHSPGLCGIDIGRVNQLGGKPYAAPPTQYIPIQPGYPYQAYSSAAPYSTQTVYATHAPLMQPTVAQPPVYSASNSGMPVNIRDGAVLTESRGIFIQNLSYKVGSDELKNLLHTVGRPVDCKVHRDRSGVSKGVATAKFASTTEAQLAVTHLHRKPHRGMTLKVRLDQATTVVGQVGPPLVVNGSIGAYRQVQQSMHQSALTSNSANASFPVGPSVIVLRSGARYWRRLNLVLAFWLDELHIALHVPLILLIVSNPAPSFGARNCFQSDRQEEPAMCKGHGTGWRPHPPIW</sequence>
<gene>
    <name evidence="1" type="ORF">OPT61_g2003</name>
</gene>
<comment type="caution">
    <text evidence="1">The sequence shown here is derived from an EMBL/GenBank/DDBJ whole genome shotgun (WGS) entry which is preliminary data.</text>
</comment>
<protein>
    <submittedName>
        <fullName evidence="1">Uncharacterized protein</fullName>
    </submittedName>
</protein>
<reference evidence="1" key="1">
    <citation type="submission" date="2022-11" db="EMBL/GenBank/DDBJ databases">
        <title>Genome Sequence of Boeremia exigua.</title>
        <authorList>
            <person name="Buettner E."/>
        </authorList>
    </citation>
    <scope>NUCLEOTIDE SEQUENCE</scope>
    <source>
        <strain evidence="1">CU02</strain>
    </source>
</reference>